<keyword evidence="2" id="KW-0378">Hydrolase</keyword>
<evidence type="ECO:0000313" key="3">
    <source>
        <dbReference type="Proteomes" id="UP000799428"/>
    </source>
</evidence>
<dbReference type="InterPro" id="IPR041524">
    <property type="entry name" value="GH131_N"/>
</dbReference>
<protein>
    <submittedName>
        <fullName evidence="2">Glycoside hydrolase family 131 protein</fullName>
    </submittedName>
</protein>
<organism evidence="2 3">
    <name type="scientific">Pleomassaria siparia CBS 279.74</name>
    <dbReference type="NCBI Taxonomy" id="1314801"/>
    <lineage>
        <taxon>Eukaryota</taxon>
        <taxon>Fungi</taxon>
        <taxon>Dikarya</taxon>
        <taxon>Ascomycota</taxon>
        <taxon>Pezizomycotina</taxon>
        <taxon>Dothideomycetes</taxon>
        <taxon>Pleosporomycetidae</taxon>
        <taxon>Pleosporales</taxon>
        <taxon>Pleomassariaceae</taxon>
        <taxon>Pleomassaria</taxon>
    </lineage>
</organism>
<evidence type="ECO:0000259" key="1">
    <source>
        <dbReference type="Pfam" id="PF18271"/>
    </source>
</evidence>
<keyword evidence="3" id="KW-1185">Reference proteome</keyword>
<name>A0A6G1KJI7_9PLEO</name>
<reference evidence="2" key="1">
    <citation type="journal article" date="2020" name="Stud. Mycol.">
        <title>101 Dothideomycetes genomes: a test case for predicting lifestyles and emergence of pathogens.</title>
        <authorList>
            <person name="Haridas S."/>
            <person name="Albert R."/>
            <person name="Binder M."/>
            <person name="Bloem J."/>
            <person name="Labutti K."/>
            <person name="Salamov A."/>
            <person name="Andreopoulos B."/>
            <person name="Baker S."/>
            <person name="Barry K."/>
            <person name="Bills G."/>
            <person name="Bluhm B."/>
            <person name="Cannon C."/>
            <person name="Castanera R."/>
            <person name="Culley D."/>
            <person name="Daum C."/>
            <person name="Ezra D."/>
            <person name="Gonzalez J."/>
            <person name="Henrissat B."/>
            <person name="Kuo A."/>
            <person name="Liang C."/>
            <person name="Lipzen A."/>
            <person name="Lutzoni F."/>
            <person name="Magnuson J."/>
            <person name="Mondo S."/>
            <person name="Nolan M."/>
            <person name="Ohm R."/>
            <person name="Pangilinan J."/>
            <person name="Park H.-J."/>
            <person name="Ramirez L."/>
            <person name="Alfaro M."/>
            <person name="Sun H."/>
            <person name="Tritt A."/>
            <person name="Yoshinaga Y."/>
            <person name="Zwiers L.-H."/>
            <person name="Turgeon B."/>
            <person name="Goodwin S."/>
            <person name="Spatafora J."/>
            <person name="Crous P."/>
            <person name="Grigoriev I."/>
        </authorList>
    </citation>
    <scope>NUCLEOTIDE SEQUENCE</scope>
    <source>
        <strain evidence="2">CBS 279.74</strain>
    </source>
</reference>
<feature type="domain" description="Glycoside hydrolase 131 catalytic N-terminal" evidence="1">
    <location>
        <begin position="35"/>
        <end position="291"/>
    </location>
</feature>
<dbReference type="AlphaFoldDB" id="A0A6G1KJI7"/>
<evidence type="ECO:0000313" key="2">
    <source>
        <dbReference type="EMBL" id="KAF2713009.1"/>
    </source>
</evidence>
<dbReference type="Pfam" id="PF18271">
    <property type="entry name" value="GH131_N"/>
    <property type="match status" value="1"/>
</dbReference>
<sequence>MYAQAVYVLGGLAVVNAASVHQLQKVKSKQANATVVWDGRLSKTATAADFDGTAGPFKPDFTKGQNVSFSDLVFLPGDVSLFDTAVAAQALTVTVNDNSIFAPGGTNLPQTAIRRTELMPTNSTSATSGVKTLHFSMKVDSTRPLNVSHEYLLVFLETATFDANQFRVKTGTQIGSDGATKNDLLILGNSKDGNEPLFSTPFVADQFTNIALKMDFNANTIQVFQSTGTAALVQRTEPLANDLSGNGELHFGVNKNPTDPGTDSLRSGFQEAGINEGITYGGIFVEDSANGKVSLQ</sequence>
<dbReference type="GO" id="GO:0016787">
    <property type="term" value="F:hydrolase activity"/>
    <property type="evidence" value="ECO:0007669"/>
    <property type="project" value="UniProtKB-KW"/>
</dbReference>
<accession>A0A6G1KJI7</accession>
<dbReference type="OrthoDB" id="5283326at2759"/>
<dbReference type="EMBL" id="MU005765">
    <property type="protein sequence ID" value="KAF2713009.1"/>
    <property type="molecule type" value="Genomic_DNA"/>
</dbReference>
<dbReference type="Gene3D" id="2.60.120.1160">
    <property type="match status" value="1"/>
</dbReference>
<gene>
    <name evidence="2" type="ORF">K504DRAFT_369117</name>
</gene>
<dbReference type="PANTHER" id="PTHR34612">
    <property type="entry name" value="GH131_N DOMAIN-CONTAINING PROTEIN"/>
    <property type="match status" value="1"/>
</dbReference>
<dbReference type="PANTHER" id="PTHR34612:SF2">
    <property type="entry name" value="GLYCOSIDE HYDROLASE 131 CATALYTIC N-TERMINAL DOMAIN-CONTAINING PROTEIN"/>
    <property type="match status" value="1"/>
</dbReference>
<proteinExistence type="predicted"/>
<dbReference type="Proteomes" id="UP000799428">
    <property type="component" value="Unassembled WGS sequence"/>
</dbReference>